<feature type="signal peptide" evidence="1">
    <location>
        <begin position="1"/>
        <end position="26"/>
    </location>
</feature>
<dbReference type="AlphaFoldDB" id="A0A976X5J2"/>
<dbReference type="EMBL" id="CP093361">
    <property type="protein sequence ID" value="UQS86729.1"/>
    <property type="molecule type" value="Genomic_DNA"/>
</dbReference>
<evidence type="ECO:0000256" key="1">
    <source>
        <dbReference type="SAM" id="SignalP"/>
    </source>
</evidence>
<protein>
    <submittedName>
        <fullName evidence="2">Uncharacterized protein</fullName>
    </submittedName>
</protein>
<dbReference type="Proteomes" id="UP000831181">
    <property type="component" value="Chromosome"/>
</dbReference>
<gene>
    <name evidence="2" type="ORF">MOO44_07550</name>
</gene>
<name>A0A976X5J2_9LACO</name>
<keyword evidence="3" id="KW-1185">Reference proteome</keyword>
<accession>A0A976X5J2</accession>
<evidence type="ECO:0000313" key="3">
    <source>
        <dbReference type="Proteomes" id="UP000831181"/>
    </source>
</evidence>
<feature type="chain" id="PRO_5037217669" evidence="1">
    <location>
        <begin position="27"/>
        <end position="115"/>
    </location>
</feature>
<reference evidence="2" key="1">
    <citation type="journal article" date="2022" name="Int. J. Syst. Evol. Microbiol.">
        <title>Apilactobacillus apisilvae sp. nov., Nicolia spurrieriana gen. nov. sp. nov., Bombilactobacillus folatiphilus sp. nov. and Bombilactobacillus thymidiniphilus sp. nov., four new lactic acid bacterial isolates from stingless bees Tetragonula carbonaria and Austroplebeia australis.</title>
        <authorList>
            <person name="Oliphant S.A."/>
            <person name="Watson-Haigh N.S."/>
            <person name="Sumby K.M."/>
            <person name="Gardner J."/>
            <person name="Groom S."/>
            <person name="Jiranek V."/>
        </authorList>
    </citation>
    <scope>NUCLEOTIDE SEQUENCE</scope>
    <source>
        <strain evidence="2">SGEP1_A5</strain>
    </source>
</reference>
<proteinExistence type="predicted"/>
<dbReference type="KEGG" id="lbe:MOO44_07550"/>
<dbReference type="PROSITE" id="PS51257">
    <property type="entry name" value="PROKAR_LIPOPROTEIN"/>
    <property type="match status" value="1"/>
</dbReference>
<evidence type="ECO:0000313" key="2">
    <source>
        <dbReference type="EMBL" id="UQS86729.1"/>
    </source>
</evidence>
<keyword evidence="1" id="KW-0732">Signal</keyword>
<sequence length="115" mass="12710">MKISNCVVITAGLLFSCFASPSVANAATGYGYASTATHKVKTTKPMKVYKVLVGKDEAHNQFFKAGKIKRGTHLSVSDWVMSTGGGYVVTGQYHLKPTSKTFYFVFDQNQKKWFK</sequence>
<organism evidence="2 3">
    <name type="scientific">Nicoliella spurrieriana</name>
    <dbReference type="NCBI Taxonomy" id="2925830"/>
    <lineage>
        <taxon>Bacteria</taxon>
        <taxon>Bacillati</taxon>
        <taxon>Bacillota</taxon>
        <taxon>Bacilli</taxon>
        <taxon>Lactobacillales</taxon>
        <taxon>Lactobacillaceae</taxon>
        <taxon>Nicoliella</taxon>
    </lineage>
</organism>
<dbReference type="RefSeq" id="WP_260116531.1">
    <property type="nucleotide sequence ID" value="NZ_CP093361.1"/>
</dbReference>